<evidence type="ECO:0000256" key="1">
    <source>
        <dbReference type="ARBA" id="ARBA00022722"/>
    </source>
</evidence>
<dbReference type="GO" id="GO:0003887">
    <property type="term" value="F:DNA-directed DNA polymerase activity"/>
    <property type="evidence" value="ECO:0007669"/>
    <property type="project" value="UniProtKB-KW"/>
</dbReference>
<dbReference type="EMBL" id="AP015041">
    <property type="protein sequence ID" value="BAT96342.1"/>
    <property type="molecule type" value="Genomic_DNA"/>
</dbReference>
<keyword evidence="8" id="KW-0239">DNA-directed DNA polymerase</keyword>
<dbReference type="GO" id="GO:0004519">
    <property type="term" value="F:endonuclease activity"/>
    <property type="evidence" value="ECO:0007669"/>
    <property type="project" value="UniProtKB-KW"/>
</dbReference>
<evidence type="ECO:0000313" key="10">
    <source>
        <dbReference type="EMBL" id="BAT96342.1"/>
    </source>
</evidence>
<reference evidence="10 11" key="1">
    <citation type="journal article" date="2015" name="Sci. Rep.">
        <title>The power of single molecule real-time sequencing technology in the de novo assembly of a eukaryotic genome.</title>
        <authorList>
            <person name="Sakai H."/>
            <person name="Naito K."/>
            <person name="Ogiso-Tanaka E."/>
            <person name="Takahashi Y."/>
            <person name="Iseki K."/>
            <person name="Muto C."/>
            <person name="Satou K."/>
            <person name="Teruya K."/>
            <person name="Shiroma A."/>
            <person name="Shimoji M."/>
            <person name="Hirano T."/>
            <person name="Itoh T."/>
            <person name="Kaga A."/>
            <person name="Tomooka N."/>
        </authorList>
    </citation>
    <scope>NUCLEOTIDE SEQUENCE [LARGE SCALE GENOMIC DNA]</scope>
    <source>
        <strain evidence="11">cv. Shumari</strain>
    </source>
</reference>
<dbReference type="Proteomes" id="UP000291084">
    <property type="component" value="Chromosome 8"/>
</dbReference>
<evidence type="ECO:0000256" key="7">
    <source>
        <dbReference type="ARBA" id="ARBA00022918"/>
    </source>
</evidence>
<dbReference type="Gene3D" id="3.30.420.10">
    <property type="entry name" value="Ribonuclease H-like superfamily/Ribonuclease H"/>
    <property type="match status" value="1"/>
</dbReference>
<dbReference type="InterPro" id="IPR039537">
    <property type="entry name" value="Retrotran_Ty1/copia-like"/>
</dbReference>
<keyword evidence="11" id="KW-1185">Reference proteome</keyword>
<accession>A0A0S3SU35</accession>
<evidence type="ECO:0000256" key="9">
    <source>
        <dbReference type="ARBA" id="ARBA00023172"/>
    </source>
</evidence>
<evidence type="ECO:0000256" key="3">
    <source>
        <dbReference type="ARBA" id="ARBA00022759"/>
    </source>
</evidence>
<dbReference type="GO" id="GO:0003676">
    <property type="term" value="F:nucleic acid binding"/>
    <property type="evidence" value="ECO:0007669"/>
    <property type="project" value="InterPro"/>
</dbReference>
<sequence>MENNIDSIPKKSNWRTTQQLELVHVDIYGPITLTSNSNKKYILLFIDDYSRKSWVYSFKCLKNKVETEAEMSI</sequence>
<organism evidence="10 11">
    <name type="scientific">Vigna angularis var. angularis</name>
    <dbReference type="NCBI Taxonomy" id="157739"/>
    <lineage>
        <taxon>Eukaryota</taxon>
        <taxon>Viridiplantae</taxon>
        <taxon>Streptophyta</taxon>
        <taxon>Embryophyta</taxon>
        <taxon>Tracheophyta</taxon>
        <taxon>Spermatophyta</taxon>
        <taxon>Magnoliopsida</taxon>
        <taxon>eudicotyledons</taxon>
        <taxon>Gunneridae</taxon>
        <taxon>Pentapetalae</taxon>
        <taxon>rosids</taxon>
        <taxon>fabids</taxon>
        <taxon>Fabales</taxon>
        <taxon>Fabaceae</taxon>
        <taxon>Papilionoideae</taxon>
        <taxon>50 kb inversion clade</taxon>
        <taxon>NPAAA clade</taxon>
        <taxon>indigoferoid/millettioid clade</taxon>
        <taxon>Phaseoleae</taxon>
        <taxon>Vigna</taxon>
    </lineage>
</organism>
<dbReference type="AlphaFoldDB" id="A0A0S3SU35"/>
<proteinExistence type="predicted"/>
<evidence type="ECO:0000256" key="8">
    <source>
        <dbReference type="ARBA" id="ARBA00022932"/>
    </source>
</evidence>
<gene>
    <name evidence="10" type="primary">Vigan.08G326300</name>
    <name evidence="10" type="ORF">VIGAN_08326300</name>
</gene>
<keyword evidence="9" id="KW-0233">DNA recombination</keyword>
<dbReference type="PANTHER" id="PTHR42648">
    <property type="entry name" value="TRANSPOSASE, PUTATIVE-RELATED"/>
    <property type="match status" value="1"/>
</dbReference>
<keyword evidence="1" id="KW-0540">Nuclease</keyword>
<keyword evidence="7" id="KW-0695">RNA-directed DNA polymerase</keyword>
<evidence type="ECO:0000256" key="6">
    <source>
        <dbReference type="ARBA" id="ARBA00022908"/>
    </source>
</evidence>
<evidence type="ECO:0000256" key="2">
    <source>
        <dbReference type="ARBA" id="ARBA00022723"/>
    </source>
</evidence>
<evidence type="ECO:0008006" key="12">
    <source>
        <dbReference type="Google" id="ProtNLM"/>
    </source>
</evidence>
<dbReference type="InterPro" id="IPR036397">
    <property type="entry name" value="RNaseH_sf"/>
</dbReference>
<keyword evidence="8" id="KW-0548">Nucleotidyltransferase</keyword>
<keyword evidence="4" id="KW-0378">Hydrolase</keyword>
<keyword evidence="8" id="KW-0808">Transferase</keyword>
<dbReference type="GO" id="GO:0006310">
    <property type="term" value="P:DNA recombination"/>
    <property type="evidence" value="ECO:0007669"/>
    <property type="project" value="UniProtKB-KW"/>
</dbReference>
<protein>
    <recommendedName>
        <fullName evidence="12">Integrase catalytic domain-containing protein</fullName>
    </recommendedName>
</protein>
<dbReference type="InterPro" id="IPR012337">
    <property type="entry name" value="RNaseH-like_sf"/>
</dbReference>
<evidence type="ECO:0000256" key="5">
    <source>
        <dbReference type="ARBA" id="ARBA00022842"/>
    </source>
</evidence>
<dbReference type="GO" id="GO:0003964">
    <property type="term" value="F:RNA-directed DNA polymerase activity"/>
    <property type="evidence" value="ECO:0007669"/>
    <property type="project" value="UniProtKB-KW"/>
</dbReference>
<name>A0A0S3SU35_PHAAN</name>
<dbReference type="GO" id="GO:0016787">
    <property type="term" value="F:hydrolase activity"/>
    <property type="evidence" value="ECO:0007669"/>
    <property type="project" value="UniProtKB-KW"/>
</dbReference>
<keyword evidence="5" id="KW-0460">Magnesium</keyword>
<evidence type="ECO:0000313" key="11">
    <source>
        <dbReference type="Proteomes" id="UP000291084"/>
    </source>
</evidence>
<dbReference type="GO" id="GO:0046872">
    <property type="term" value="F:metal ion binding"/>
    <property type="evidence" value="ECO:0007669"/>
    <property type="project" value="UniProtKB-KW"/>
</dbReference>
<keyword evidence="6" id="KW-0229">DNA integration</keyword>
<dbReference type="GO" id="GO:0015074">
    <property type="term" value="P:DNA integration"/>
    <property type="evidence" value="ECO:0007669"/>
    <property type="project" value="UniProtKB-KW"/>
</dbReference>
<evidence type="ECO:0000256" key="4">
    <source>
        <dbReference type="ARBA" id="ARBA00022801"/>
    </source>
</evidence>
<keyword evidence="2" id="KW-0479">Metal-binding</keyword>
<keyword evidence="3" id="KW-0255">Endonuclease</keyword>
<dbReference type="SUPFAM" id="SSF53098">
    <property type="entry name" value="Ribonuclease H-like"/>
    <property type="match status" value="1"/>
</dbReference>
<dbReference type="PANTHER" id="PTHR42648:SF11">
    <property type="entry name" value="TRANSPOSON TY4-P GAG-POL POLYPROTEIN"/>
    <property type="match status" value="1"/>
</dbReference>